<comment type="caution">
    <text evidence="1">The sequence shown here is derived from an EMBL/GenBank/DDBJ whole genome shotgun (WGS) entry which is preliminary data.</text>
</comment>
<dbReference type="Proteomes" id="UP001152300">
    <property type="component" value="Unassembled WGS sequence"/>
</dbReference>
<proteinExistence type="predicted"/>
<dbReference type="Gene3D" id="1.10.520.10">
    <property type="match status" value="1"/>
</dbReference>
<evidence type="ECO:0000313" key="1">
    <source>
        <dbReference type="EMBL" id="KAJ8064163.1"/>
    </source>
</evidence>
<keyword evidence="2" id="KW-1185">Reference proteome</keyword>
<dbReference type="EMBL" id="JAPEIS010000007">
    <property type="protein sequence ID" value="KAJ8064163.1"/>
    <property type="molecule type" value="Genomic_DNA"/>
</dbReference>
<dbReference type="OrthoDB" id="3533800at2759"/>
<reference evidence="1" key="1">
    <citation type="submission" date="2022-11" db="EMBL/GenBank/DDBJ databases">
        <title>Genome Resource of Sclerotinia nivalis Strain SnTB1, a Plant Pathogen Isolated from American Ginseng.</title>
        <authorList>
            <person name="Fan S."/>
        </authorList>
    </citation>
    <scope>NUCLEOTIDE SEQUENCE</scope>
    <source>
        <strain evidence="1">SnTB1</strain>
    </source>
</reference>
<gene>
    <name evidence="1" type="ORF">OCU04_006515</name>
</gene>
<name>A0A9X0AKU1_9HELO</name>
<organism evidence="1 2">
    <name type="scientific">Sclerotinia nivalis</name>
    <dbReference type="NCBI Taxonomy" id="352851"/>
    <lineage>
        <taxon>Eukaryota</taxon>
        <taxon>Fungi</taxon>
        <taxon>Dikarya</taxon>
        <taxon>Ascomycota</taxon>
        <taxon>Pezizomycotina</taxon>
        <taxon>Leotiomycetes</taxon>
        <taxon>Helotiales</taxon>
        <taxon>Sclerotiniaceae</taxon>
        <taxon>Sclerotinia</taxon>
    </lineage>
</organism>
<accession>A0A9X0AKU1</accession>
<sequence>MDLFINDPLASFKPTLNASLSMRDNAALAVVASVAKCGGSDSGINLRVGRIDATLANPAGVQDRQQI</sequence>
<dbReference type="AlphaFoldDB" id="A0A9X0AKU1"/>
<protein>
    <submittedName>
        <fullName evidence="1">Uncharacterized protein</fullName>
    </submittedName>
</protein>
<evidence type="ECO:0000313" key="2">
    <source>
        <dbReference type="Proteomes" id="UP001152300"/>
    </source>
</evidence>